<gene>
    <name evidence="6" type="ORF">BBD41_12210</name>
</gene>
<evidence type="ECO:0000256" key="4">
    <source>
        <dbReference type="PROSITE-ProRule" id="PRU00335"/>
    </source>
</evidence>
<feature type="DNA-binding region" description="H-T-H motif" evidence="4">
    <location>
        <begin position="37"/>
        <end position="56"/>
    </location>
</feature>
<dbReference type="PANTHER" id="PTHR30055">
    <property type="entry name" value="HTH-TYPE TRANSCRIPTIONAL REGULATOR RUTR"/>
    <property type="match status" value="1"/>
</dbReference>
<evidence type="ECO:0000259" key="5">
    <source>
        <dbReference type="PROSITE" id="PS50977"/>
    </source>
</evidence>
<dbReference type="KEGG" id="pib:BBD41_12210"/>
<feature type="domain" description="HTH tetR-type" evidence="5">
    <location>
        <begin position="14"/>
        <end position="74"/>
    </location>
</feature>
<dbReference type="PROSITE" id="PS50977">
    <property type="entry name" value="HTH_TETR_2"/>
    <property type="match status" value="1"/>
</dbReference>
<dbReference type="InterPro" id="IPR009057">
    <property type="entry name" value="Homeodomain-like_sf"/>
</dbReference>
<protein>
    <submittedName>
        <fullName evidence="6">TetR family transcriptional regulator</fullName>
    </submittedName>
</protein>
<dbReference type="Gene3D" id="1.10.357.10">
    <property type="entry name" value="Tetracycline Repressor, domain 2"/>
    <property type="match status" value="1"/>
</dbReference>
<dbReference type="SUPFAM" id="SSF46689">
    <property type="entry name" value="Homeodomain-like"/>
    <property type="match status" value="1"/>
</dbReference>
<dbReference type="GO" id="GO:0003700">
    <property type="term" value="F:DNA-binding transcription factor activity"/>
    <property type="evidence" value="ECO:0007669"/>
    <property type="project" value="TreeGrafter"/>
</dbReference>
<dbReference type="GO" id="GO:0000976">
    <property type="term" value="F:transcription cis-regulatory region binding"/>
    <property type="evidence" value="ECO:0007669"/>
    <property type="project" value="TreeGrafter"/>
</dbReference>
<reference evidence="6" key="1">
    <citation type="submission" date="2016-08" db="EMBL/GenBank/DDBJ databases">
        <title>Complete Genome Seqeunce of Paenibacillus sp. nov. IHBB 9852 from high altitute lake of Indian trans-Himalayas.</title>
        <authorList>
            <person name="Kiran S."/>
            <person name="Swarnkar M.K."/>
            <person name="Rana A."/>
            <person name="Tewari R."/>
            <person name="Gulati A."/>
        </authorList>
    </citation>
    <scope>NUCLEOTIDE SEQUENCE [LARGE SCALE GENOMIC DNA]</scope>
    <source>
        <strain evidence="6">IHBB 9852</strain>
    </source>
</reference>
<dbReference type="EMBL" id="CP016809">
    <property type="protein sequence ID" value="ANY73283.1"/>
    <property type="molecule type" value="Genomic_DNA"/>
</dbReference>
<organism evidence="6">
    <name type="scientific">Paenibacillus ihbetae</name>
    <dbReference type="NCBI Taxonomy" id="1870820"/>
    <lineage>
        <taxon>Bacteria</taxon>
        <taxon>Bacillati</taxon>
        <taxon>Bacillota</taxon>
        <taxon>Bacilli</taxon>
        <taxon>Bacillales</taxon>
        <taxon>Paenibacillaceae</taxon>
        <taxon>Paenibacillus</taxon>
    </lineage>
</organism>
<proteinExistence type="predicted"/>
<evidence type="ECO:0000256" key="1">
    <source>
        <dbReference type="ARBA" id="ARBA00023015"/>
    </source>
</evidence>
<dbReference type="Pfam" id="PF00440">
    <property type="entry name" value="TetR_N"/>
    <property type="match status" value="1"/>
</dbReference>
<dbReference type="InterPro" id="IPR001647">
    <property type="entry name" value="HTH_TetR"/>
</dbReference>
<name>A0A1B2E016_9BACL</name>
<keyword evidence="3" id="KW-0804">Transcription</keyword>
<dbReference type="PANTHER" id="PTHR30055:SF234">
    <property type="entry name" value="HTH-TYPE TRANSCRIPTIONAL REGULATOR BETI"/>
    <property type="match status" value="1"/>
</dbReference>
<dbReference type="PRINTS" id="PR00455">
    <property type="entry name" value="HTHTETR"/>
</dbReference>
<accession>A0A1B2E016</accession>
<dbReference type="AlphaFoldDB" id="A0A1B2E016"/>
<sequence length="206" mass="23740">MGKDACILSKKENDELSQKILDTAQALFNKYGVEDVSMHQVAKTAGIGQGTLYRRYPSKSKICFSLMEAKIDRFLQELDEYLRNSDEPVAVRIRTIITRVILHFNEDLEWLRVMLTTDRLEETKNQLCENPPFTYLRLQIKTLLEDAAEQGTLMPVDPQFTSVMMASLPRADIILFLRDMGYSAEQIAEQYCRSFVDPLFVDRSTL</sequence>
<evidence type="ECO:0000313" key="6">
    <source>
        <dbReference type="EMBL" id="ANY73283.1"/>
    </source>
</evidence>
<keyword evidence="1" id="KW-0805">Transcription regulation</keyword>
<keyword evidence="2 4" id="KW-0238">DNA-binding</keyword>
<evidence type="ECO:0000256" key="3">
    <source>
        <dbReference type="ARBA" id="ARBA00023163"/>
    </source>
</evidence>
<dbReference type="InterPro" id="IPR050109">
    <property type="entry name" value="HTH-type_TetR-like_transc_reg"/>
</dbReference>
<evidence type="ECO:0000256" key="2">
    <source>
        <dbReference type="ARBA" id="ARBA00023125"/>
    </source>
</evidence>